<keyword evidence="3" id="KW-1185">Reference proteome</keyword>
<dbReference type="Proteomes" id="UP000299102">
    <property type="component" value="Unassembled WGS sequence"/>
</dbReference>
<comment type="caution">
    <text evidence="2">The sequence shown here is derived from an EMBL/GenBank/DDBJ whole genome shotgun (WGS) entry which is preliminary data.</text>
</comment>
<evidence type="ECO:0000256" key="1">
    <source>
        <dbReference type="SAM" id="MobiDB-lite"/>
    </source>
</evidence>
<evidence type="ECO:0000313" key="2">
    <source>
        <dbReference type="EMBL" id="GBP08395.1"/>
    </source>
</evidence>
<gene>
    <name evidence="2" type="ORF">EVAR_77103_1</name>
</gene>
<reference evidence="2 3" key="1">
    <citation type="journal article" date="2019" name="Commun. Biol.">
        <title>The bagworm genome reveals a unique fibroin gene that provides high tensile strength.</title>
        <authorList>
            <person name="Kono N."/>
            <person name="Nakamura H."/>
            <person name="Ohtoshi R."/>
            <person name="Tomita M."/>
            <person name="Numata K."/>
            <person name="Arakawa K."/>
        </authorList>
    </citation>
    <scope>NUCLEOTIDE SEQUENCE [LARGE SCALE GENOMIC DNA]</scope>
</reference>
<feature type="region of interest" description="Disordered" evidence="1">
    <location>
        <begin position="184"/>
        <end position="218"/>
    </location>
</feature>
<organism evidence="2 3">
    <name type="scientific">Eumeta variegata</name>
    <name type="common">Bagworm moth</name>
    <name type="synonym">Eumeta japonica</name>
    <dbReference type="NCBI Taxonomy" id="151549"/>
    <lineage>
        <taxon>Eukaryota</taxon>
        <taxon>Metazoa</taxon>
        <taxon>Ecdysozoa</taxon>
        <taxon>Arthropoda</taxon>
        <taxon>Hexapoda</taxon>
        <taxon>Insecta</taxon>
        <taxon>Pterygota</taxon>
        <taxon>Neoptera</taxon>
        <taxon>Endopterygota</taxon>
        <taxon>Lepidoptera</taxon>
        <taxon>Glossata</taxon>
        <taxon>Ditrysia</taxon>
        <taxon>Tineoidea</taxon>
        <taxon>Psychidae</taxon>
        <taxon>Oiketicinae</taxon>
        <taxon>Eumeta</taxon>
    </lineage>
</organism>
<protein>
    <submittedName>
        <fullName evidence="2">Uncharacterized protein</fullName>
    </submittedName>
</protein>
<accession>A0A4C1T2I6</accession>
<name>A0A4C1T2I6_EUMVA</name>
<sequence length="234" mass="25728">MKDLTLFRGPAPRLAELIKKAVNNVTRRGSIFARPKAGRKRDRGEVAGDEIRTRGADESPARLCRVVSCRGVSCRVVSHADATSTSSLPTQTSVTCAVFDSEVTRSDPGHGRTDQLICNSGQFELLAPYHGEDNRSPTLSRVGDSGRYQLPARYMPDKSRSHPLLSSIKPSMHYVSRSSKVNASLGHYGDYQPTRRRLRPPTAPPRYPPPFNTSPRPGECRSVMNAFSHGAVEL</sequence>
<evidence type="ECO:0000313" key="3">
    <source>
        <dbReference type="Proteomes" id="UP000299102"/>
    </source>
</evidence>
<dbReference type="AlphaFoldDB" id="A0A4C1T2I6"/>
<feature type="compositionally biased region" description="Pro residues" evidence="1">
    <location>
        <begin position="201"/>
        <end position="212"/>
    </location>
</feature>
<proteinExistence type="predicted"/>
<feature type="region of interest" description="Disordered" evidence="1">
    <location>
        <begin position="128"/>
        <end position="148"/>
    </location>
</feature>
<dbReference type="EMBL" id="BGZK01000031">
    <property type="protein sequence ID" value="GBP08395.1"/>
    <property type="molecule type" value="Genomic_DNA"/>
</dbReference>